<evidence type="ECO:0000256" key="2">
    <source>
        <dbReference type="ARBA" id="ARBA00022692"/>
    </source>
</evidence>
<dbReference type="RefSeq" id="WP_093140677.1">
    <property type="nucleotide sequence ID" value="NZ_FOXF01000006.1"/>
</dbReference>
<feature type="transmembrane region" description="Helical" evidence="5">
    <location>
        <begin position="85"/>
        <end position="103"/>
    </location>
</feature>
<dbReference type="EMBL" id="FOXF01000006">
    <property type="protein sequence ID" value="SFP14416.1"/>
    <property type="molecule type" value="Genomic_DNA"/>
</dbReference>
<dbReference type="SUPFAM" id="SSF144091">
    <property type="entry name" value="Rhomboid-like"/>
    <property type="match status" value="1"/>
</dbReference>
<keyword evidence="3 5" id="KW-1133">Transmembrane helix</keyword>
<comment type="subcellular location">
    <subcellularLocation>
        <location evidence="1">Membrane</location>
        <topology evidence="1">Multi-pass membrane protein</topology>
    </subcellularLocation>
</comment>
<feature type="transmembrane region" description="Helical" evidence="5">
    <location>
        <begin position="109"/>
        <end position="129"/>
    </location>
</feature>
<evidence type="ECO:0000256" key="4">
    <source>
        <dbReference type="ARBA" id="ARBA00023136"/>
    </source>
</evidence>
<feature type="transmembrane region" description="Helical" evidence="5">
    <location>
        <begin position="190"/>
        <end position="208"/>
    </location>
</feature>
<dbReference type="AlphaFoldDB" id="A0A662ZGX2"/>
<evidence type="ECO:0000256" key="3">
    <source>
        <dbReference type="ARBA" id="ARBA00022989"/>
    </source>
</evidence>
<dbReference type="GO" id="GO:0016020">
    <property type="term" value="C:membrane"/>
    <property type="evidence" value="ECO:0007669"/>
    <property type="project" value="UniProtKB-SubCell"/>
</dbReference>
<keyword evidence="7" id="KW-1185">Reference proteome</keyword>
<name>A0A662ZGX2_9GAMM</name>
<evidence type="ECO:0000313" key="6">
    <source>
        <dbReference type="EMBL" id="SFP14416.1"/>
    </source>
</evidence>
<dbReference type="OrthoDB" id="196054at2"/>
<dbReference type="InterPro" id="IPR035952">
    <property type="entry name" value="Rhomboid-like_sf"/>
</dbReference>
<accession>A0A662ZGX2</accession>
<protein>
    <recommendedName>
        <fullName evidence="8">Rhomboid family GlyGly-CTERM serine protease</fullName>
    </recommendedName>
</protein>
<evidence type="ECO:0008006" key="8">
    <source>
        <dbReference type="Google" id="ProtNLM"/>
    </source>
</evidence>
<keyword evidence="4 5" id="KW-0472">Membrane</keyword>
<proteinExistence type="predicted"/>
<sequence length="221" mass="24529">MKNQVLSIILFLLAAGTCIYCSVIYAHPADLMWTRYDHDLLHYLSFLTANFTHFDNVHLTENLIGLAIIWFLFYSPNVNTYPDKVASLLVSAIAVTCGIAFVNHTIGTYSGLSGALHGMFAYAAILRYFKDGDVKGIILIIGLIIKLYVDFNWPELTFNELAQKVYGETITIEKQINPDADFSYKTCGEAHLYGAIAGSVLALIRGLFFGKSSMIVGRSVH</sequence>
<reference evidence="6 7" key="1">
    <citation type="submission" date="2016-10" db="EMBL/GenBank/DDBJ databases">
        <authorList>
            <person name="Varghese N."/>
            <person name="Submissions S."/>
        </authorList>
    </citation>
    <scope>NUCLEOTIDE SEQUENCE [LARGE SCALE GENOMIC DNA]</scope>
    <source>
        <strain evidence="6 7">DSM 1361</strain>
    </source>
</reference>
<keyword evidence="2 5" id="KW-0812">Transmembrane</keyword>
<dbReference type="Proteomes" id="UP000243745">
    <property type="component" value="Unassembled WGS sequence"/>
</dbReference>
<evidence type="ECO:0000313" key="7">
    <source>
        <dbReference type="Proteomes" id="UP000243745"/>
    </source>
</evidence>
<evidence type="ECO:0000256" key="5">
    <source>
        <dbReference type="SAM" id="Phobius"/>
    </source>
</evidence>
<feature type="transmembrane region" description="Helical" evidence="5">
    <location>
        <begin position="56"/>
        <end position="73"/>
    </location>
</feature>
<feature type="transmembrane region" description="Helical" evidence="5">
    <location>
        <begin position="136"/>
        <end position="153"/>
    </location>
</feature>
<dbReference type="Gene3D" id="1.20.1540.10">
    <property type="entry name" value="Rhomboid-like"/>
    <property type="match status" value="1"/>
</dbReference>
<organism evidence="6 7">
    <name type="scientific">Ruminobacter amylophilus</name>
    <dbReference type="NCBI Taxonomy" id="867"/>
    <lineage>
        <taxon>Bacteria</taxon>
        <taxon>Pseudomonadati</taxon>
        <taxon>Pseudomonadota</taxon>
        <taxon>Gammaproteobacteria</taxon>
        <taxon>Aeromonadales</taxon>
        <taxon>Succinivibrionaceae</taxon>
        <taxon>Ruminobacter</taxon>
    </lineage>
</organism>
<gene>
    <name evidence="6" type="ORF">SAMN02910344_00539</name>
</gene>
<evidence type="ECO:0000256" key="1">
    <source>
        <dbReference type="ARBA" id="ARBA00004141"/>
    </source>
</evidence>